<accession>A0ABW4YVI6</accession>
<organism evidence="1 2">
    <name type="scientific">Ancylobacter oerskovii</name>
    <dbReference type="NCBI Taxonomy" id="459519"/>
    <lineage>
        <taxon>Bacteria</taxon>
        <taxon>Pseudomonadati</taxon>
        <taxon>Pseudomonadota</taxon>
        <taxon>Alphaproteobacteria</taxon>
        <taxon>Hyphomicrobiales</taxon>
        <taxon>Xanthobacteraceae</taxon>
        <taxon>Ancylobacter</taxon>
    </lineage>
</organism>
<dbReference type="RefSeq" id="WP_213353111.1">
    <property type="nucleotide sequence ID" value="NZ_JAHBGB010000033.1"/>
</dbReference>
<comment type="caution">
    <text evidence="1">The sequence shown here is derived from an EMBL/GenBank/DDBJ whole genome shotgun (WGS) entry which is preliminary data.</text>
</comment>
<protein>
    <submittedName>
        <fullName evidence="1">Uncharacterized protein</fullName>
    </submittedName>
</protein>
<reference evidence="2" key="1">
    <citation type="journal article" date="2019" name="Int. J. Syst. Evol. Microbiol.">
        <title>The Global Catalogue of Microorganisms (GCM) 10K type strain sequencing project: providing services to taxonomists for standard genome sequencing and annotation.</title>
        <authorList>
            <consortium name="The Broad Institute Genomics Platform"/>
            <consortium name="The Broad Institute Genome Sequencing Center for Infectious Disease"/>
            <person name="Wu L."/>
            <person name="Ma J."/>
        </authorList>
    </citation>
    <scope>NUCLEOTIDE SEQUENCE [LARGE SCALE GENOMIC DNA]</scope>
    <source>
        <strain evidence="2">CCM 7435</strain>
    </source>
</reference>
<sequence>MSEIRAEVRAGRFEQALYLAELLELEFNDAINNGRLVVGKDGEMDIEPRRVVHAYGEVPRQS</sequence>
<name>A0ABW4YVI6_9HYPH</name>
<proteinExistence type="predicted"/>
<evidence type="ECO:0000313" key="2">
    <source>
        <dbReference type="Proteomes" id="UP001597299"/>
    </source>
</evidence>
<gene>
    <name evidence="1" type="ORF">ACFSNC_07440</name>
</gene>
<dbReference type="EMBL" id="JBHUHD010000001">
    <property type="protein sequence ID" value="MFD2140223.1"/>
    <property type="molecule type" value="Genomic_DNA"/>
</dbReference>
<dbReference type="Proteomes" id="UP001597299">
    <property type="component" value="Unassembled WGS sequence"/>
</dbReference>
<keyword evidence="2" id="KW-1185">Reference proteome</keyword>
<evidence type="ECO:0000313" key="1">
    <source>
        <dbReference type="EMBL" id="MFD2140223.1"/>
    </source>
</evidence>